<feature type="transmembrane region" description="Helical" evidence="1">
    <location>
        <begin position="84"/>
        <end position="110"/>
    </location>
</feature>
<dbReference type="Proteomes" id="UP000184305">
    <property type="component" value="Unassembled WGS sequence"/>
</dbReference>
<gene>
    <name evidence="2" type="ORF">SAMN05216288_4245</name>
</gene>
<reference evidence="3" key="1">
    <citation type="submission" date="2016-11" db="EMBL/GenBank/DDBJ databases">
        <authorList>
            <person name="Varghese N."/>
            <person name="Submissions S."/>
        </authorList>
    </citation>
    <scope>NUCLEOTIDE SEQUENCE [LARGE SCALE GENOMIC DNA]</scope>
    <source>
        <strain evidence="3">CECT 8089</strain>
    </source>
</reference>
<evidence type="ECO:0000313" key="2">
    <source>
        <dbReference type="EMBL" id="SHM76745.1"/>
    </source>
</evidence>
<dbReference type="AlphaFoldDB" id="A0A1M7LF33"/>
<evidence type="ECO:0000313" key="3">
    <source>
        <dbReference type="Proteomes" id="UP000184305"/>
    </source>
</evidence>
<dbReference type="STRING" id="1220495.SAMN05216288_4245"/>
<evidence type="ECO:0000256" key="1">
    <source>
        <dbReference type="SAM" id="Phobius"/>
    </source>
</evidence>
<proteinExistence type="predicted"/>
<sequence>MTCPKCGYEPTMAEMQRSPNDCVSCGINYEGYTRKTAAQGPASLGIEAAAKSAEFSRRYPGAAPVVIIDVNMRFWSMVAFMVKWAIASIPALLIIMVLLVGVPLFLFGFVDSYSGYKDRSERRAEISSAHSKLDPPQKIFTPSESGLDYWLSYLSANGDLRTAIVTSLSSSGTRFGEITIDCLSGTGSELKLSDRIDSTLRSDSLPKTVIHEGTDRFYIAFRACRDAPRKHVTFQ</sequence>
<accession>A0A1M7LF33</accession>
<keyword evidence="1" id="KW-1133">Transmembrane helix</keyword>
<keyword evidence="1" id="KW-0812">Transmembrane</keyword>
<dbReference type="EMBL" id="FRBQ01000008">
    <property type="protein sequence ID" value="SHM76745.1"/>
    <property type="molecule type" value="Genomic_DNA"/>
</dbReference>
<protein>
    <submittedName>
        <fullName evidence="2">Uncharacterized protein</fullName>
    </submittedName>
</protein>
<name>A0A1M7LF33_9GAMM</name>
<keyword evidence="3" id="KW-1185">Reference proteome</keyword>
<keyword evidence="1" id="KW-0472">Membrane</keyword>
<organism evidence="2 3">
    <name type="scientific">Phytopseudomonas punonensis</name>
    <dbReference type="NCBI Taxonomy" id="1220495"/>
    <lineage>
        <taxon>Bacteria</taxon>
        <taxon>Pseudomonadati</taxon>
        <taxon>Pseudomonadota</taxon>
        <taxon>Gammaproteobacteria</taxon>
        <taxon>Pseudomonadales</taxon>
        <taxon>Pseudomonadaceae</taxon>
        <taxon>Phytopseudomonas</taxon>
    </lineage>
</organism>